<name>A0A6C0EB24_9ZZZZ</name>
<dbReference type="EMBL" id="MN739773">
    <property type="protein sequence ID" value="QHT25593.1"/>
    <property type="molecule type" value="Genomic_DNA"/>
</dbReference>
<protein>
    <submittedName>
        <fullName evidence="1">Uncharacterized protein</fullName>
    </submittedName>
</protein>
<evidence type="ECO:0000313" key="1">
    <source>
        <dbReference type="EMBL" id="QHT25593.1"/>
    </source>
</evidence>
<proteinExistence type="predicted"/>
<reference evidence="1" key="1">
    <citation type="journal article" date="2020" name="Nature">
        <title>Giant virus diversity and host interactions through global metagenomics.</title>
        <authorList>
            <person name="Schulz F."/>
            <person name="Roux S."/>
            <person name="Paez-Espino D."/>
            <person name="Jungbluth S."/>
            <person name="Walsh D.A."/>
            <person name="Denef V.J."/>
            <person name="McMahon K.D."/>
            <person name="Konstantinidis K.T."/>
            <person name="Eloe-Fadrosh E.A."/>
            <person name="Kyrpides N.C."/>
            <person name="Woyke T."/>
        </authorList>
    </citation>
    <scope>NUCLEOTIDE SEQUENCE</scope>
    <source>
        <strain evidence="1">GVMAG-M-3300023179-27</strain>
    </source>
</reference>
<sequence length="63" mass="7436">MTPSYINSDLYDKLNVTFYYKKNAPVDKCIVTDKLENKVLNSIRKNLSNLEQMLQTDLFIVYK</sequence>
<dbReference type="AlphaFoldDB" id="A0A6C0EB24"/>
<accession>A0A6C0EB24</accession>
<organism evidence="1">
    <name type="scientific">viral metagenome</name>
    <dbReference type="NCBI Taxonomy" id="1070528"/>
    <lineage>
        <taxon>unclassified sequences</taxon>
        <taxon>metagenomes</taxon>
        <taxon>organismal metagenomes</taxon>
    </lineage>
</organism>